<feature type="region of interest" description="Disordered" evidence="1">
    <location>
        <begin position="64"/>
        <end position="95"/>
    </location>
</feature>
<dbReference type="EMBL" id="JAFCXS010000001">
    <property type="protein sequence ID" value="MBM0746344.1"/>
    <property type="molecule type" value="Genomic_DNA"/>
</dbReference>
<dbReference type="GeneID" id="84691050"/>
<sequence length="95" mass="10677">MKMSKHQKSIDEIIGEAALTLLQRSGPVNTHALMAELQNMQMQATDEEYRTAISMALKEVRTSISLGQQQRNEPEKDNVHPLFGNDQSSGNSRKH</sequence>
<keyword evidence="3" id="KW-1185">Reference proteome</keyword>
<comment type="caution">
    <text evidence="2">The sequence shown here is derived from an EMBL/GenBank/DDBJ whole genome shotgun (WGS) entry which is preliminary data.</text>
</comment>
<organism evidence="2 3">
    <name type="scientific">Pantoea eucrina</name>
    <dbReference type="NCBI Taxonomy" id="472693"/>
    <lineage>
        <taxon>Bacteria</taxon>
        <taxon>Pseudomonadati</taxon>
        <taxon>Pseudomonadota</taxon>
        <taxon>Gammaproteobacteria</taxon>
        <taxon>Enterobacterales</taxon>
        <taxon>Erwiniaceae</taxon>
        <taxon>Pantoea</taxon>
    </lineage>
</organism>
<dbReference type="RefSeq" id="WP_039383963.1">
    <property type="nucleotide sequence ID" value="NZ_CP083448.1"/>
</dbReference>
<gene>
    <name evidence="2" type="ORF">JJB79_02745</name>
</gene>
<name>A0ABS1Z1S7_9GAMM</name>
<accession>A0ABS1Z1S7</accession>
<evidence type="ECO:0000256" key="1">
    <source>
        <dbReference type="SAM" id="MobiDB-lite"/>
    </source>
</evidence>
<feature type="compositionally biased region" description="Polar residues" evidence="1">
    <location>
        <begin position="85"/>
        <end position="95"/>
    </location>
</feature>
<dbReference type="Proteomes" id="UP000809137">
    <property type="component" value="Unassembled WGS sequence"/>
</dbReference>
<evidence type="ECO:0000313" key="3">
    <source>
        <dbReference type="Proteomes" id="UP000809137"/>
    </source>
</evidence>
<protein>
    <submittedName>
        <fullName evidence="2">Uncharacterized protein</fullName>
    </submittedName>
</protein>
<proteinExistence type="predicted"/>
<reference evidence="2 3" key="1">
    <citation type="submission" date="2021-01" db="EMBL/GenBank/DDBJ databases">
        <title>Complete genome sequence of Pantoea eucrina OB49, a heavy metal tolerant bacterium with PGPR potential isolated from wheat in Algeria.</title>
        <authorList>
            <person name="Lekired A."/>
            <person name="Ouzari I.H."/>
        </authorList>
    </citation>
    <scope>NUCLEOTIDE SEQUENCE [LARGE SCALE GENOMIC DNA]</scope>
    <source>
        <strain evidence="2 3">OB49</strain>
    </source>
</reference>
<evidence type="ECO:0000313" key="2">
    <source>
        <dbReference type="EMBL" id="MBM0746344.1"/>
    </source>
</evidence>